<dbReference type="EMBL" id="ML996263">
    <property type="protein sequence ID" value="KAF2728889.1"/>
    <property type="molecule type" value="Genomic_DNA"/>
</dbReference>
<evidence type="ECO:0000313" key="1">
    <source>
        <dbReference type="EMBL" id="KAF2728889.1"/>
    </source>
</evidence>
<protein>
    <submittedName>
        <fullName evidence="1">Uncharacterized protein</fullName>
    </submittedName>
</protein>
<evidence type="ECO:0000313" key="2">
    <source>
        <dbReference type="Proteomes" id="UP000799444"/>
    </source>
</evidence>
<gene>
    <name evidence="1" type="ORF">EJ04DRAFT_590248</name>
</gene>
<keyword evidence="2" id="KW-1185">Reference proteome</keyword>
<dbReference type="Proteomes" id="UP000799444">
    <property type="component" value="Unassembled WGS sequence"/>
</dbReference>
<accession>A0A9P4QLV1</accession>
<proteinExistence type="predicted"/>
<comment type="caution">
    <text evidence="1">The sequence shown here is derived from an EMBL/GenBank/DDBJ whole genome shotgun (WGS) entry which is preliminary data.</text>
</comment>
<dbReference type="OrthoDB" id="437457at2759"/>
<organism evidence="1 2">
    <name type="scientific">Polyplosphaeria fusca</name>
    <dbReference type="NCBI Taxonomy" id="682080"/>
    <lineage>
        <taxon>Eukaryota</taxon>
        <taxon>Fungi</taxon>
        <taxon>Dikarya</taxon>
        <taxon>Ascomycota</taxon>
        <taxon>Pezizomycotina</taxon>
        <taxon>Dothideomycetes</taxon>
        <taxon>Pleosporomycetidae</taxon>
        <taxon>Pleosporales</taxon>
        <taxon>Tetraplosphaeriaceae</taxon>
        <taxon>Polyplosphaeria</taxon>
    </lineage>
</organism>
<sequence>MVDFRHITDYIFPYHYGPAGGVLNFPDDCLWGTVKCVRINCIGDEQICKRPRFESVGVGLADPIFSENDTSDIADRAGFPIIMRKFSPDPKWLNLGRKDNPSVLYGLQNVNATFLNISCKLSGNIADGVDGFALAPKKYHDYPGSIIVARRDMRPLLPIHAEALCAYCLFEVSPALCSSVENGEKSDRLEIQAALDNICRRTFSSYWRKFVEKKREGDKWLDAPSPFDD</sequence>
<reference evidence="1" key="1">
    <citation type="journal article" date="2020" name="Stud. Mycol.">
        <title>101 Dothideomycetes genomes: a test case for predicting lifestyles and emergence of pathogens.</title>
        <authorList>
            <person name="Haridas S."/>
            <person name="Albert R."/>
            <person name="Binder M."/>
            <person name="Bloem J."/>
            <person name="Labutti K."/>
            <person name="Salamov A."/>
            <person name="Andreopoulos B."/>
            <person name="Baker S."/>
            <person name="Barry K."/>
            <person name="Bills G."/>
            <person name="Bluhm B."/>
            <person name="Cannon C."/>
            <person name="Castanera R."/>
            <person name="Culley D."/>
            <person name="Daum C."/>
            <person name="Ezra D."/>
            <person name="Gonzalez J."/>
            <person name="Henrissat B."/>
            <person name="Kuo A."/>
            <person name="Liang C."/>
            <person name="Lipzen A."/>
            <person name="Lutzoni F."/>
            <person name="Magnuson J."/>
            <person name="Mondo S."/>
            <person name="Nolan M."/>
            <person name="Ohm R."/>
            <person name="Pangilinan J."/>
            <person name="Park H.-J."/>
            <person name="Ramirez L."/>
            <person name="Alfaro M."/>
            <person name="Sun H."/>
            <person name="Tritt A."/>
            <person name="Yoshinaga Y."/>
            <person name="Zwiers L.-H."/>
            <person name="Turgeon B."/>
            <person name="Goodwin S."/>
            <person name="Spatafora J."/>
            <person name="Crous P."/>
            <person name="Grigoriev I."/>
        </authorList>
    </citation>
    <scope>NUCLEOTIDE SEQUENCE</scope>
    <source>
        <strain evidence="1">CBS 125425</strain>
    </source>
</reference>
<name>A0A9P4QLV1_9PLEO</name>
<dbReference type="AlphaFoldDB" id="A0A9P4QLV1"/>